<reference evidence="1 2" key="1">
    <citation type="journal article" date="2015" name="Front. Microbiol.">
        <title>Genome sequence of the plant growth promoting endophytic yeast Rhodotorula graminis WP1.</title>
        <authorList>
            <person name="Firrincieli A."/>
            <person name="Otillar R."/>
            <person name="Salamov A."/>
            <person name="Schmutz J."/>
            <person name="Khan Z."/>
            <person name="Redman R.S."/>
            <person name="Fleck N.D."/>
            <person name="Lindquist E."/>
            <person name="Grigoriev I.V."/>
            <person name="Doty S.L."/>
        </authorList>
    </citation>
    <scope>NUCLEOTIDE SEQUENCE [LARGE SCALE GENOMIC DNA]</scope>
    <source>
        <strain evidence="1 2">WP1</strain>
    </source>
</reference>
<dbReference type="Proteomes" id="UP000053890">
    <property type="component" value="Unassembled WGS sequence"/>
</dbReference>
<dbReference type="AlphaFoldDB" id="A0A194S2B5"/>
<organism evidence="1 2">
    <name type="scientific">Rhodotorula graminis (strain WP1)</name>
    <dbReference type="NCBI Taxonomy" id="578459"/>
    <lineage>
        <taxon>Eukaryota</taxon>
        <taxon>Fungi</taxon>
        <taxon>Dikarya</taxon>
        <taxon>Basidiomycota</taxon>
        <taxon>Pucciniomycotina</taxon>
        <taxon>Microbotryomycetes</taxon>
        <taxon>Sporidiobolales</taxon>
        <taxon>Sporidiobolaceae</taxon>
        <taxon>Rhodotorula</taxon>
    </lineage>
</organism>
<sequence length="172" mass="19027">STKYDKDGIDVVFLNNDGARLEHVVDPAVVERTFREVEPFGSTPTGMVLDEVLRAYVEQVEDAKATRERVKPLLVLVLTDGRADDPDMVKDIIVEMAQRLDEVRAPPYQLGLQFIQIGADPDARAFLQELDDDLKPQLGVRDMVDCTPYAGEISPEFLLKAALGSVNKALDG</sequence>
<dbReference type="InterPro" id="IPR036465">
    <property type="entry name" value="vWFA_dom_sf"/>
</dbReference>
<accession>A0A194S2B5</accession>
<dbReference type="SUPFAM" id="SSF53300">
    <property type="entry name" value="vWA-like"/>
    <property type="match status" value="1"/>
</dbReference>
<name>A0A194S2B5_RHOGW</name>
<dbReference type="EMBL" id="KQ474079">
    <property type="protein sequence ID" value="KPV74742.1"/>
    <property type="molecule type" value="Genomic_DNA"/>
</dbReference>
<evidence type="ECO:0000313" key="1">
    <source>
        <dbReference type="EMBL" id="KPV74742.1"/>
    </source>
</evidence>
<protein>
    <recommendedName>
        <fullName evidence="3">VWFA domain-containing protein</fullName>
    </recommendedName>
</protein>
<dbReference type="GeneID" id="28972684"/>
<evidence type="ECO:0008006" key="3">
    <source>
        <dbReference type="Google" id="ProtNLM"/>
    </source>
</evidence>
<gene>
    <name evidence="1" type="ORF">RHOBADRAFT_15007</name>
</gene>
<dbReference type="PANTHER" id="PTHR34706:SF1">
    <property type="entry name" value="VWFA DOMAIN-CONTAINING PROTEIN"/>
    <property type="match status" value="1"/>
</dbReference>
<dbReference type="PANTHER" id="PTHR34706">
    <property type="entry name" value="SLR1338 PROTEIN"/>
    <property type="match status" value="1"/>
</dbReference>
<dbReference type="RefSeq" id="XP_018270791.1">
    <property type="nucleotide sequence ID" value="XM_018412235.1"/>
</dbReference>
<proteinExistence type="predicted"/>
<dbReference type="OMA" id="ASKCEQF"/>
<keyword evidence="2" id="KW-1185">Reference proteome</keyword>
<dbReference type="STRING" id="578459.A0A194S2B5"/>
<feature type="non-terminal residue" evidence="1">
    <location>
        <position position="1"/>
    </location>
</feature>
<evidence type="ECO:0000313" key="2">
    <source>
        <dbReference type="Proteomes" id="UP000053890"/>
    </source>
</evidence>
<dbReference type="OrthoDB" id="2142040at2759"/>